<organism evidence="5 6">
    <name type="scientific">Pichia kluyveri</name>
    <name type="common">Yeast</name>
    <dbReference type="NCBI Taxonomy" id="36015"/>
    <lineage>
        <taxon>Eukaryota</taxon>
        <taxon>Fungi</taxon>
        <taxon>Dikarya</taxon>
        <taxon>Ascomycota</taxon>
        <taxon>Saccharomycotina</taxon>
        <taxon>Pichiomycetes</taxon>
        <taxon>Pichiales</taxon>
        <taxon>Pichiaceae</taxon>
        <taxon>Pichia</taxon>
    </lineage>
</organism>
<comment type="similarity">
    <text evidence="1">Belongs to the universal ribosomal protein uS17 family.</text>
</comment>
<dbReference type="EMBL" id="BTGB01000001">
    <property type="protein sequence ID" value="GMM43599.1"/>
    <property type="molecule type" value="Genomic_DNA"/>
</dbReference>
<keyword evidence="6" id="KW-1185">Reference proteome</keyword>
<dbReference type="GO" id="GO:0006412">
    <property type="term" value="P:translation"/>
    <property type="evidence" value="ECO:0007669"/>
    <property type="project" value="InterPro"/>
</dbReference>
<evidence type="ECO:0000256" key="3">
    <source>
        <dbReference type="ARBA" id="ARBA00023274"/>
    </source>
</evidence>
<protein>
    <submittedName>
        <fullName evidence="5">Mitochondrial 37S ribosomal protein</fullName>
    </submittedName>
</protein>
<evidence type="ECO:0000256" key="1">
    <source>
        <dbReference type="ARBA" id="ARBA00010254"/>
    </source>
</evidence>
<dbReference type="InterPro" id="IPR019979">
    <property type="entry name" value="Ribosomal_uS17_CS"/>
</dbReference>
<dbReference type="Pfam" id="PF00366">
    <property type="entry name" value="Ribosomal_S17"/>
    <property type="match status" value="1"/>
</dbReference>
<accession>A0AAV5QWH5</accession>
<sequence>MARLNFLGFVISQGKMNKTIKVRVLQKKFDKKVQKHFLQKKDFLVHDEGNICKEGDFVRIEQTRPLSSKKFFAVAEIRKNKGQQFLTYQKEAKINVINEENDKINSFKLKQELNNKNVELTESFYNDLNKIKDLKLKKELNDDELKRINEIKEKYNITQENNVFTPSVNELSEKINDLAIGIKLSNTVNKLFNDESNNDKLNKIFEKINVNESTQKNIKKNLVRKYIKSAPISELEQLGLSI</sequence>
<evidence type="ECO:0000256" key="2">
    <source>
        <dbReference type="ARBA" id="ARBA00022980"/>
    </source>
</evidence>
<dbReference type="AlphaFoldDB" id="A0AAV5QWH5"/>
<comment type="caution">
    <text evidence="5">The sequence shown here is derived from an EMBL/GenBank/DDBJ whole genome shotgun (WGS) entry which is preliminary data.</text>
</comment>
<dbReference type="SUPFAM" id="SSF50249">
    <property type="entry name" value="Nucleic acid-binding proteins"/>
    <property type="match status" value="1"/>
</dbReference>
<evidence type="ECO:0000313" key="6">
    <source>
        <dbReference type="Proteomes" id="UP001378960"/>
    </source>
</evidence>
<dbReference type="PROSITE" id="PS00056">
    <property type="entry name" value="RIBOSOMAL_S17"/>
    <property type="match status" value="1"/>
</dbReference>
<dbReference type="CDD" id="cd00364">
    <property type="entry name" value="Ribosomal_uS17"/>
    <property type="match status" value="1"/>
</dbReference>
<dbReference type="Gene3D" id="2.40.50.140">
    <property type="entry name" value="Nucleic acid-binding proteins"/>
    <property type="match status" value="1"/>
</dbReference>
<dbReference type="PANTHER" id="PTHR10744:SF1">
    <property type="entry name" value="SMALL RIBOSOMAL SUBUNIT PROTEIN US17M"/>
    <property type="match status" value="1"/>
</dbReference>
<dbReference type="PANTHER" id="PTHR10744">
    <property type="entry name" value="40S RIBOSOMAL PROTEIN S11 FAMILY MEMBER"/>
    <property type="match status" value="1"/>
</dbReference>
<gene>
    <name evidence="5" type="ORF">DAPK24_001740</name>
</gene>
<dbReference type="InterPro" id="IPR012340">
    <property type="entry name" value="NA-bd_OB-fold"/>
</dbReference>
<keyword evidence="3" id="KW-0687">Ribonucleoprotein</keyword>
<dbReference type="GO" id="GO:0005840">
    <property type="term" value="C:ribosome"/>
    <property type="evidence" value="ECO:0007669"/>
    <property type="project" value="UniProtKB-KW"/>
</dbReference>
<proteinExistence type="inferred from homology"/>
<name>A0AAV5QWH5_PICKL</name>
<keyword evidence="4" id="KW-0175">Coiled coil</keyword>
<dbReference type="GO" id="GO:1990904">
    <property type="term" value="C:ribonucleoprotein complex"/>
    <property type="evidence" value="ECO:0007669"/>
    <property type="project" value="UniProtKB-KW"/>
</dbReference>
<dbReference type="GO" id="GO:0005739">
    <property type="term" value="C:mitochondrion"/>
    <property type="evidence" value="ECO:0007669"/>
    <property type="project" value="TreeGrafter"/>
</dbReference>
<evidence type="ECO:0000256" key="4">
    <source>
        <dbReference type="SAM" id="Coils"/>
    </source>
</evidence>
<reference evidence="5 6" key="1">
    <citation type="journal article" date="2023" name="Elife">
        <title>Identification of key yeast species and microbe-microbe interactions impacting larval growth of Drosophila in the wild.</title>
        <authorList>
            <person name="Mure A."/>
            <person name="Sugiura Y."/>
            <person name="Maeda R."/>
            <person name="Honda K."/>
            <person name="Sakurai N."/>
            <person name="Takahashi Y."/>
            <person name="Watada M."/>
            <person name="Katoh T."/>
            <person name="Gotoh A."/>
            <person name="Gotoh Y."/>
            <person name="Taniguchi I."/>
            <person name="Nakamura K."/>
            <person name="Hayashi T."/>
            <person name="Katayama T."/>
            <person name="Uemura T."/>
            <person name="Hattori Y."/>
        </authorList>
    </citation>
    <scope>NUCLEOTIDE SEQUENCE [LARGE SCALE GENOMIC DNA]</scope>
    <source>
        <strain evidence="5 6">PK-24</strain>
    </source>
</reference>
<keyword evidence="2 5" id="KW-0689">Ribosomal protein</keyword>
<evidence type="ECO:0000313" key="5">
    <source>
        <dbReference type="EMBL" id="GMM43599.1"/>
    </source>
</evidence>
<dbReference type="InterPro" id="IPR000266">
    <property type="entry name" value="Ribosomal_uS17"/>
</dbReference>
<dbReference type="Proteomes" id="UP001378960">
    <property type="component" value="Unassembled WGS sequence"/>
</dbReference>
<dbReference type="GO" id="GO:0003735">
    <property type="term" value="F:structural constituent of ribosome"/>
    <property type="evidence" value="ECO:0007669"/>
    <property type="project" value="InterPro"/>
</dbReference>
<feature type="coiled-coil region" evidence="4">
    <location>
        <begin position="134"/>
        <end position="161"/>
    </location>
</feature>